<comment type="caution">
    <text evidence="2">The sequence shown here is derived from an EMBL/GenBank/DDBJ whole genome shotgun (WGS) entry which is preliminary data.</text>
</comment>
<dbReference type="AlphaFoldDB" id="A0A1E3VBZ4"/>
<dbReference type="OrthoDB" id="8283054at2"/>
<dbReference type="Proteomes" id="UP000094342">
    <property type="component" value="Unassembled WGS sequence"/>
</dbReference>
<evidence type="ECO:0000313" key="3">
    <source>
        <dbReference type="Proteomes" id="UP000094342"/>
    </source>
</evidence>
<keyword evidence="3" id="KW-1185">Reference proteome</keyword>
<dbReference type="EMBL" id="LYBW01000058">
    <property type="protein sequence ID" value="ODR90641.1"/>
    <property type="molecule type" value="Genomic_DNA"/>
</dbReference>
<feature type="compositionally biased region" description="Basic and acidic residues" evidence="1">
    <location>
        <begin position="124"/>
        <end position="134"/>
    </location>
</feature>
<sequence length="134" mass="14818">MPQKVTPEKLQKLTLMLGQTIAALRVNEILTCRLLRWAAAQSDDPQRFIEAFLEATRSELQAVGRADGSAVTGKAVDEALEYVDELGARIGPRRPRERPARESKSLTPLEGYHFPSFTSAPARDLNDAAGERRS</sequence>
<evidence type="ECO:0000256" key="1">
    <source>
        <dbReference type="SAM" id="MobiDB-lite"/>
    </source>
</evidence>
<gene>
    <name evidence="2" type="ORF">A8M32_15100</name>
</gene>
<reference evidence="3" key="1">
    <citation type="submission" date="2016-05" db="EMBL/GenBank/DDBJ databases">
        <authorList>
            <person name="Li Y."/>
        </authorList>
    </citation>
    <scope>NUCLEOTIDE SEQUENCE [LARGE SCALE GENOMIC DNA]</scope>
    <source>
        <strain evidence="3">YIC4027</strain>
    </source>
</reference>
<evidence type="ECO:0000313" key="2">
    <source>
        <dbReference type="EMBL" id="ODR90641.1"/>
    </source>
</evidence>
<organism evidence="2 3">
    <name type="scientific">Sinorhizobium alkalisoli</name>
    <dbReference type="NCBI Taxonomy" id="1752398"/>
    <lineage>
        <taxon>Bacteria</taxon>
        <taxon>Pseudomonadati</taxon>
        <taxon>Pseudomonadota</taxon>
        <taxon>Alphaproteobacteria</taxon>
        <taxon>Hyphomicrobiales</taxon>
        <taxon>Rhizobiaceae</taxon>
        <taxon>Sinorhizobium/Ensifer group</taxon>
        <taxon>Sinorhizobium</taxon>
    </lineage>
</organism>
<name>A0A1E3VBZ4_9HYPH</name>
<accession>A0A1E3VBZ4</accession>
<proteinExistence type="predicted"/>
<feature type="region of interest" description="Disordered" evidence="1">
    <location>
        <begin position="90"/>
        <end position="134"/>
    </location>
</feature>
<protein>
    <submittedName>
        <fullName evidence="2">Uncharacterized protein</fullName>
    </submittedName>
</protein>
<dbReference type="RefSeq" id="WP_069459218.1">
    <property type="nucleotide sequence ID" value="NZ_CP034909.1"/>
</dbReference>